<accession>A0ABW1S351</accession>
<keyword evidence="4" id="KW-1185">Reference proteome</keyword>
<sequence length="577" mass="63932">MDVVKQQHRRAMVVTTVAALALVVAGCSTSSSKSSTASSTSSKSSSSVPLSTSQIKKNLDSKLITTREKSQASLTKTYSTAAKSSKYTLSSPYVKVNPYKTSPLTALVTFKTTKAAKVSYTVVGKTAKTSITNTVNGGYTKTHQVPVVGLYASYNNTVKIKVTTKGGSTQTKTLKVKTGALPKYVKNAKVTVKNVNKSKMNIGSNKLTLLNRTTKEPMAVDADGAVRWYNTNYSQHIFEQWSNGHIMTLTKKSNSSQVYNDLTEIDLLGRVYSEYSFSSKTGSSDSSTGSAAKSKTVTYSTLIHHDIIELPNHNFLATVSDGSKYKEDTMIEVSHKTGKIVKVIDLKKILPKSMWSKFKKGTDGKIDWFHQNAVDYDKNDQSIIISGRNQDMIMKLDYKTNKIKWIYSGKKKSTWPKQYRKYVLTPTKGTTITGGQHALYLLKDENNNPSSEDVILYDNNVNVTNGNKKTSGKYSQAVQYHINTKKMTIDQTWAWGKSLGKANFTDVIGYAERQSNGNTLIDFGFKDNGKQSNVIEVTKSGKQVWNMTLKNAASKAYVYRAYRMPFYSSAYTFDATK</sequence>
<comment type="caution">
    <text evidence="3">The sequence shown here is derived from an EMBL/GenBank/DDBJ whole genome shotgun (WGS) entry which is preliminary data.</text>
</comment>
<feature type="region of interest" description="Disordered" evidence="1">
    <location>
        <begin position="30"/>
        <end position="51"/>
    </location>
</feature>
<dbReference type="InterPro" id="IPR053143">
    <property type="entry name" value="Arylsulfate_ST"/>
</dbReference>
<dbReference type="PROSITE" id="PS51257">
    <property type="entry name" value="PROKAR_LIPOPROTEIN"/>
    <property type="match status" value="1"/>
</dbReference>
<dbReference type="PANTHER" id="PTHR35340">
    <property type="entry name" value="PQQ ENZYME REPEAT PROTEIN-RELATED"/>
    <property type="match status" value="1"/>
</dbReference>
<dbReference type="InterPro" id="IPR010262">
    <property type="entry name" value="Arylsulfotransferase_bact"/>
</dbReference>
<dbReference type="RefSeq" id="WP_137627619.1">
    <property type="nucleotide sequence ID" value="NZ_BJDJ01000002.1"/>
</dbReference>
<evidence type="ECO:0000313" key="4">
    <source>
        <dbReference type="Proteomes" id="UP001596282"/>
    </source>
</evidence>
<dbReference type="PANTHER" id="PTHR35340:SF10">
    <property type="entry name" value="CYTOPLASMIC PROTEIN"/>
    <property type="match status" value="1"/>
</dbReference>
<name>A0ABW1S351_9LACO</name>
<dbReference type="EMBL" id="JBHSSC010000044">
    <property type="protein sequence ID" value="MFC6182141.1"/>
    <property type="molecule type" value="Genomic_DNA"/>
</dbReference>
<dbReference type="InterPro" id="IPR038477">
    <property type="entry name" value="ASST_N_sf"/>
</dbReference>
<evidence type="ECO:0000259" key="2">
    <source>
        <dbReference type="Pfam" id="PF17425"/>
    </source>
</evidence>
<reference evidence="4" key="1">
    <citation type="journal article" date="2019" name="Int. J. Syst. Evol. Microbiol.">
        <title>The Global Catalogue of Microorganisms (GCM) 10K type strain sequencing project: providing services to taxonomists for standard genome sequencing and annotation.</title>
        <authorList>
            <consortium name="The Broad Institute Genomics Platform"/>
            <consortium name="The Broad Institute Genome Sequencing Center for Infectious Disease"/>
            <person name="Wu L."/>
            <person name="Ma J."/>
        </authorList>
    </citation>
    <scope>NUCLEOTIDE SEQUENCE [LARGE SCALE GENOMIC DNA]</scope>
    <source>
        <strain evidence="4">CCM 8933</strain>
    </source>
</reference>
<protein>
    <submittedName>
        <fullName evidence="3">Aryl-sulfate sulfotransferase</fullName>
    </submittedName>
</protein>
<feature type="domain" description="Arylsulfotransferase N-terminal" evidence="2">
    <location>
        <begin position="93"/>
        <end position="179"/>
    </location>
</feature>
<dbReference type="Pfam" id="PF17425">
    <property type="entry name" value="Arylsulfotran_N"/>
    <property type="match status" value="1"/>
</dbReference>
<organism evidence="3 4">
    <name type="scientific">Lactiplantibacillus daowaiensis</name>
    <dbReference type="NCBI Taxonomy" id="2559918"/>
    <lineage>
        <taxon>Bacteria</taxon>
        <taxon>Bacillati</taxon>
        <taxon>Bacillota</taxon>
        <taxon>Bacilli</taxon>
        <taxon>Lactobacillales</taxon>
        <taxon>Lactobacillaceae</taxon>
        <taxon>Lactiplantibacillus</taxon>
    </lineage>
</organism>
<proteinExistence type="predicted"/>
<dbReference type="InterPro" id="IPR035391">
    <property type="entry name" value="Arylsulfotran_N"/>
</dbReference>
<evidence type="ECO:0000256" key="1">
    <source>
        <dbReference type="SAM" id="MobiDB-lite"/>
    </source>
</evidence>
<gene>
    <name evidence="3" type="ORF">ACFP5Y_12975</name>
</gene>
<dbReference type="Gene3D" id="2.60.40.3100">
    <property type="entry name" value="Arylsulphate sulphotransferase monomer, N-terminal domain"/>
    <property type="match status" value="1"/>
</dbReference>
<dbReference type="Proteomes" id="UP001596282">
    <property type="component" value="Unassembled WGS sequence"/>
</dbReference>
<dbReference type="Pfam" id="PF05935">
    <property type="entry name" value="Arylsulfotrans"/>
    <property type="match status" value="1"/>
</dbReference>
<evidence type="ECO:0000313" key="3">
    <source>
        <dbReference type="EMBL" id="MFC6182141.1"/>
    </source>
</evidence>